<evidence type="ECO:0000313" key="3">
    <source>
        <dbReference type="EMBL" id="KDP31391.1"/>
    </source>
</evidence>
<gene>
    <name evidence="3" type="ORF">JCGZ_11767</name>
</gene>
<dbReference type="EMBL" id="KK914632">
    <property type="protein sequence ID" value="KDP31391.1"/>
    <property type="molecule type" value="Genomic_DNA"/>
</dbReference>
<dbReference type="CDD" id="cd09487">
    <property type="entry name" value="SAM_superfamily"/>
    <property type="match status" value="1"/>
</dbReference>
<dbReference type="AlphaFoldDB" id="A0A067K588"/>
<dbReference type="PANTHER" id="PTHR10627:SF65">
    <property type="entry name" value="SAM DOMAIN-CONTAINING PROTEIN"/>
    <property type="match status" value="1"/>
</dbReference>
<accession>A0A067K588</accession>
<dbReference type="PROSITE" id="PS50105">
    <property type="entry name" value="SAM_DOMAIN"/>
    <property type="match status" value="1"/>
</dbReference>
<dbReference type="OrthoDB" id="539213at2759"/>
<keyword evidence="1" id="KW-0677">Repeat</keyword>
<evidence type="ECO:0000313" key="4">
    <source>
        <dbReference type="Proteomes" id="UP000027138"/>
    </source>
</evidence>
<feature type="domain" description="SAM" evidence="2">
    <location>
        <begin position="241"/>
        <end position="304"/>
    </location>
</feature>
<evidence type="ECO:0000259" key="2">
    <source>
        <dbReference type="PROSITE" id="PS50105"/>
    </source>
</evidence>
<dbReference type="SMART" id="SM00454">
    <property type="entry name" value="SAM"/>
    <property type="match status" value="1"/>
</dbReference>
<keyword evidence="4" id="KW-1185">Reference proteome</keyword>
<dbReference type="Proteomes" id="UP000027138">
    <property type="component" value="Unassembled WGS sequence"/>
</dbReference>
<dbReference type="SUPFAM" id="SSF47769">
    <property type="entry name" value="SAM/Pointed domain"/>
    <property type="match status" value="1"/>
</dbReference>
<reference evidence="3 4" key="1">
    <citation type="journal article" date="2014" name="PLoS ONE">
        <title>Global Analysis of Gene Expression Profiles in Physic Nut (Jatropha curcas L.) Seedlings Exposed to Salt Stress.</title>
        <authorList>
            <person name="Zhang L."/>
            <person name="Zhang C."/>
            <person name="Wu P."/>
            <person name="Chen Y."/>
            <person name="Li M."/>
            <person name="Jiang H."/>
            <person name="Wu G."/>
        </authorList>
    </citation>
    <scope>NUCLEOTIDE SEQUENCE [LARGE SCALE GENOMIC DNA]</scope>
    <source>
        <strain evidence="4">cv. GZQX0401</strain>
        <tissue evidence="3">Young leaves</tissue>
    </source>
</reference>
<dbReference type="PANTHER" id="PTHR10627">
    <property type="entry name" value="SCP160"/>
    <property type="match status" value="1"/>
</dbReference>
<dbReference type="InterPro" id="IPR001660">
    <property type="entry name" value="SAM"/>
</dbReference>
<dbReference type="InterPro" id="IPR013761">
    <property type="entry name" value="SAM/pointed_sf"/>
</dbReference>
<name>A0A067K588_JATCU</name>
<evidence type="ECO:0000256" key="1">
    <source>
        <dbReference type="ARBA" id="ARBA00022737"/>
    </source>
</evidence>
<proteinExistence type="predicted"/>
<protein>
    <recommendedName>
        <fullName evidence="2">SAM domain-containing protein</fullName>
    </recommendedName>
</protein>
<organism evidence="3 4">
    <name type="scientific">Jatropha curcas</name>
    <name type="common">Barbados nut</name>
    <dbReference type="NCBI Taxonomy" id="180498"/>
    <lineage>
        <taxon>Eukaryota</taxon>
        <taxon>Viridiplantae</taxon>
        <taxon>Streptophyta</taxon>
        <taxon>Embryophyta</taxon>
        <taxon>Tracheophyta</taxon>
        <taxon>Spermatophyta</taxon>
        <taxon>Magnoliopsida</taxon>
        <taxon>eudicotyledons</taxon>
        <taxon>Gunneridae</taxon>
        <taxon>Pentapetalae</taxon>
        <taxon>rosids</taxon>
        <taxon>fabids</taxon>
        <taxon>Malpighiales</taxon>
        <taxon>Euphorbiaceae</taxon>
        <taxon>Crotonoideae</taxon>
        <taxon>Jatropheae</taxon>
        <taxon>Jatropha</taxon>
    </lineage>
</organism>
<sequence length="316" mass="35586">MNSKRQRRSNVRLGEIGDIPAAFACRFSQKTKENLGRKSSESDVLNPNDTQQSHIYGFAMQTSPEFVVLGPGVSSRISADLQQNRENKNPNSSKSAFELVSSDMTKLKLNFGTITRKCRVMKRRGHSTKRTNNVFGSAWSSKLSPQFSNEDRKDCSVKEFVSFTSDECNDYYNDSVFKDLSDHETPATSKEGCEFEMDEPAYDMRLSRNYNEFCLEDACNEGNNASPVSGPVWDEMKSDGGDVNAVTRWLEEQGFGKYASLFEMHEVDEEALPLLTLEDLKEIGVSAVGPRRKLYNSIQQLRKGGVTACQLIQMRL</sequence>
<dbReference type="Pfam" id="PF00536">
    <property type="entry name" value="SAM_1"/>
    <property type="match status" value="1"/>
</dbReference>
<dbReference type="Gene3D" id="1.10.150.50">
    <property type="entry name" value="Transcription Factor, Ets-1"/>
    <property type="match status" value="1"/>
</dbReference>